<keyword evidence="2" id="KW-0521">NADP</keyword>
<dbReference type="InterPro" id="IPR002347">
    <property type="entry name" value="SDR_fam"/>
</dbReference>
<comment type="similarity">
    <text evidence="1 4">Belongs to the short-chain dehydrogenases/reductases (SDR) family.</text>
</comment>
<evidence type="ECO:0000256" key="2">
    <source>
        <dbReference type="ARBA" id="ARBA00022857"/>
    </source>
</evidence>
<keyword evidence="3" id="KW-0560">Oxidoreductase</keyword>
<dbReference type="PANTHER" id="PTHR24320">
    <property type="entry name" value="RETINOL DEHYDROGENASE"/>
    <property type="match status" value="1"/>
</dbReference>
<evidence type="ECO:0000256" key="4">
    <source>
        <dbReference type="RuleBase" id="RU000363"/>
    </source>
</evidence>
<evidence type="ECO:0000313" key="5">
    <source>
        <dbReference type="EMBL" id="KAK0623566.1"/>
    </source>
</evidence>
<protein>
    <recommendedName>
        <fullName evidence="7">NAD(P)-binding protein</fullName>
    </recommendedName>
</protein>
<dbReference type="PRINTS" id="PR00081">
    <property type="entry name" value="GDHRDH"/>
</dbReference>
<name>A0AA39WXU2_9PEZI</name>
<dbReference type="PRINTS" id="PR00080">
    <property type="entry name" value="SDRFAMILY"/>
</dbReference>
<dbReference type="EMBL" id="JAULSU010000003">
    <property type="protein sequence ID" value="KAK0623566.1"/>
    <property type="molecule type" value="Genomic_DNA"/>
</dbReference>
<evidence type="ECO:0000256" key="3">
    <source>
        <dbReference type="ARBA" id="ARBA00023002"/>
    </source>
</evidence>
<dbReference type="Pfam" id="PF00106">
    <property type="entry name" value="adh_short"/>
    <property type="match status" value="1"/>
</dbReference>
<reference evidence="5" key="1">
    <citation type="submission" date="2023-06" db="EMBL/GenBank/DDBJ databases">
        <title>Genome-scale phylogeny and comparative genomics of the fungal order Sordariales.</title>
        <authorList>
            <consortium name="Lawrence Berkeley National Laboratory"/>
            <person name="Hensen N."/>
            <person name="Bonometti L."/>
            <person name="Westerberg I."/>
            <person name="Brannstrom I.O."/>
            <person name="Guillou S."/>
            <person name="Cros-Aarteil S."/>
            <person name="Calhoun S."/>
            <person name="Haridas S."/>
            <person name="Kuo A."/>
            <person name="Mondo S."/>
            <person name="Pangilinan J."/>
            <person name="Riley R."/>
            <person name="Labutti K."/>
            <person name="Andreopoulos B."/>
            <person name="Lipzen A."/>
            <person name="Chen C."/>
            <person name="Yanf M."/>
            <person name="Daum C."/>
            <person name="Ng V."/>
            <person name="Clum A."/>
            <person name="Steindorff A."/>
            <person name="Ohm R."/>
            <person name="Martin F."/>
            <person name="Silar P."/>
            <person name="Natvig D."/>
            <person name="Lalanne C."/>
            <person name="Gautier V."/>
            <person name="Ament-Velasquez S.L."/>
            <person name="Kruys A."/>
            <person name="Hutchinson M.I."/>
            <person name="Powell A.J."/>
            <person name="Barry K."/>
            <person name="Miller A.N."/>
            <person name="Grigoriev I.V."/>
            <person name="Debuchy R."/>
            <person name="Gladieux P."/>
            <person name="Thoren M.H."/>
            <person name="Johannesson H."/>
        </authorList>
    </citation>
    <scope>NUCLEOTIDE SEQUENCE</scope>
    <source>
        <strain evidence="5">CBS 606.72</strain>
    </source>
</reference>
<dbReference type="Proteomes" id="UP001175000">
    <property type="component" value="Unassembled WGS sequence"/>
</dbReference>
<dbReference type="PANTHER" id="PTHR24320:SF282">
    <property type="entry name" value="WW DOMAIN-CONTAINING OXIDOREDUCTASE"/>
    <property type="match status" value="1"/>
</dbReference>
<evidence type="ECO:0008006" key="7">
    <source>
        <dbReference type="Google" id="ProtNLM"/>
    </source>
</evidence>
<sequence length="325" mass="35040">MASFLKVTFLGSKNASSSPFTPSTSIPSLTSRVILITGGAGDLGRQTAIELATHGKPAHIIIADLPRDNAAQEAAISAVTSALPEDVKSVVKVSFLDLDLGSLDAVQDATSRFLQLESRLDILILNAGIMPVKPGVSKDGYEVCFGVNYVGHALFTRLLLPTMVETQKGQEDVRVVVVASEGHSMAPKGGVVFGELKGNCAKMSYFKRYGQSKVALIAFTKQLASEYPQLKIAAIHPGRISTGMGRSLARDSRLVRWGGILGKFTTTTIENGVLNHLYAAVSPDVQNGEYYVPVGIIDKKTIVERDKTLVTRMKDWTDEELNGRY</sequence>
<dbReference type="InterPro" id="IPR036291">
    <property type="entry name" value="NAD(P)-bd_dom_sf"/>
</dbReference>
<dbReference type="PROSITE" id="PS00061">
    <property type="entry name" value="ADH_SHORT"/>
    <property type="match status" value="1"/>
</dbReference>
<organism evidence="5 6">
    <name type="scientific">Immersiella caudata</name>
    <dbReference type="NCBI Taxonomy" id="314043"/>
    <lineage>
        <taxon>Eukaryota</taxon>
        <taxon>Fungi</taxon>
        <taxon>Dikarya</taxon>
        <taxon>Ascomycota</taxon>
        <taxon>Pezizomycotina</taxon>
        <taxon>Sordariomycetes</taxon>
        <taxon>Sordariomycetidae</taxon>
        <taxon>Sordariales</taxon>
        <taxon>Lasiosphaeriaceae</taxon>
        <taxon>Immersiella</taxon>
    </lineage>
</organism>
<dbReference type="Gene3D" id="3.40.50.720">
    <property type="entry name" value="NAD(P)-binding Rossmann-like Domain"/>
    <property type="match status" value="1"/>
</dbReference>
<dbReference type="InterPro" id="IPR020904">
    <property type="entry name" value="Sc_DH/Rdtase_CS"/>
</dbReference>
<gene>
    <name evidence="5" type="ORF">B0T14DRAFT_495025</name>
</gene>
<dbReference type="AlphaFoldDB" id="A0AA39WXU2"/>
<comment type="caution">
    <text evidence="5">The sequence shown here is derived from an EMBL/GenBank/DDBJ whole genome shotgun (WGS) entry which is preliminary data.</text>
</comment>
<keyword evidence="6" id="KW-1185">Reference proteome</keyword>
<dbReference type="SUPFAM" id="SSF51735">
    <property type="entry name" value="NAD(P)-binding Rossmann-fold domains"/>
    <property type="match status" value="1"/>
</dbReference>
<evidence type="ECO:0000256" key="1">
    <source>
        <dbReference type="ARBA" id="ARBA00006484"/>
    </source>
</evidence>
<proteinExistence type="inferred from homology"/>
<accession>A0AA39WXU2</accession>
<dbReference type="GO" id="GO:0016491">
    <property type="term" value="F:oxidoreductase activity"/>
    <property type="evidence" value="ECO:0007669"/>
    <property type="project" value="UniProtKB-KW"/>
</dbReference>
<evidence type="ECO:0000313" key="6">
    <source>
        <dbReference type="Proteomes" id="UP001175000"/>
    </source>
</evidence>